<proteinExistence type="predicted"/>
<evidence type="ECO:0000256" key="1">
    <source>
        <dbReference type="SAM" id="Phobius"/>
    </source>
</evidence>
<dbReference type="AlphaFoldDB" id="A0A840CKW2"/>
<keyword evidence="1" id="KW-0472">Membrane</keyword>
<keyword evidence="1" id="KW-0812">Transmembrane</keyword>
<accession>A0A840CKW2</accession>
<dbReference type="EMBL" id="JACIEQ010000005">
    <property type="protein sequence ID" value="MBB4023366.1"/>
    <property type="molecule type" value="Genomic_DNA"/>
</dbReference>
<keyword evidence="1" id="KW-1133">Transmembrane helix</keyword>
<sequence>MDEAPIQGEEPPNLRFLRILVTVLTGTMIAGLLVIIALLVIRFSGEGHVVALPDEIALPDGSTATAFTRGAGWYAVVTTDQRILIFDAESGALRQEIAVTAAE</sequence>
<dbReference type="Pfam" id="PF20082">
    <property type="entry name" value="DUF6476"/>
    <property type="match status" value="1"/>
</dbReference>
<feature type="transmembrane region" description="Helical" evidence="1">
    <location>
        <begin position="16"/>
        <end position="41"/>
    </location>
</feature>
<dbReference type="InterPro" id="IPR045519">
    <property type="entry name" value="DUF6476"/>
</dbReference>
<dbReference type="Proteomes" id="UP000585681">
    <property type="component" value="Unassembled WGS sequence"/>
</dbReference>
<organism evidence="2 3">
    <name type="scientific">Actibacterium naphthalenivorans</name>
    <dbReference type="NCBI Taxonomy" id="1614693"/>
    <lineage>
        <taxon>Bacteria</taxon>
        <taxon>Pseudomonadati</taxon>
        <taxon>Pseudomonadota</taxon>
        <taxon>Alphaproteobacteria</taxon>
        <taxon>Rhodobacterales</taxon>
        <taxon>Roseobacteraceae</taxon>
        <taxon>Actibacterium</taxon>
    </lineage>
</organism>
<evidence type="ECO:0000313" key="3">
    <source>
        <dbReference type="Proteomes" id="UP000585681"/>
    </source>
</evidence>
<comment type="caution">
    <text evidence="2">The sequence shown here is derived from an EMBL/GenBank/DDBJ whole genome shotgun (WGS) entry which is preliminary data.</text>
</comment>
<name>A0A840CKW2_9RHOB</name>
<protein>
    <submittedName>
        <fullName evidence="2">Uncharacterized protein</fullName>
    </submittedName>
</protein>
<keyword evidence="3" id="KW-1185">Reference proteome</keyword>
<evidence type="ECO:0000313" key="2">
    <source>
        <dbReference type="EMBL" id="MBB4023366.1"/>
    </source>
</evidence>
<reference evidence="2" key="1">
    <citation type="submission" date="2020-08" db="EMBL/GenBank/DDBJ databases">
        <title>Genomic Encyclopedia of Type Strains, Phase IV (KMG-IV): sequencing the most valuable type-strain genomes for metagenomic binning, comparative biology and taxonomic classification.</title>
        <authorList>
            <person name="Goeker M."/>
        </authorList>
    </citation>
    <scope>NUCLEOTIDE SEQUENCE [LARGE SCALE GENOMIC DNA]</scope>
    <source>
        <strain evidence="2">DSM 105040</strain>
    </source>
</reference>
<gene>
    <name evidence="2" type="ORF">GGR17_003195</name>
</gene>